<dbReference type="Proteomes" id="UP000824540">
    <property type="component" value="Unassembled WGS sequence"/>
</dbReference>
<evidence type="ECO:0000313" key="3">
    <source>
        <dbReference type="Proteomes" id="UP000824540"/>
    </source>
</evidence>
<evidence type="ECO:0000313" key="1">
    <source>
        <dbReference type="EMBL" id="KAG9328079.1"/>
    </source>
</evidence>
<comment type="caution">
    <text evidence="1">The sequence shown here is derived from an EMBL/GenBank/DDBJ whole genome shotgun (WGS) entry which is preliminary data.</text>
</comment>
<accession>A0A8T2MIB7</accession>
<reference evidence="1" key="1">
    <citation type="thesis" date="2021" institute="BYU ScholarsArchive" country="Provo, UT, USA">
        <title>Applications of and Algorithms for Genome Assembly and Genomic Analyses with an Emphasis on Marine Teleosts.</title>
        <authorList>
            <person name="Pickett B.D."/>
        </authorList>
    </citation>
    <scope>NUCLEOTIDE SEQUENCE</scope>
    <source>
        <strain evidence="1">HI-2016</strain>
    </source>
</reference>
<sequence length="77" mass="7724">METEEGPLGRVVAAGRGTAVSAGFQQLALCPVDASVCSLCVTEGPVERGKTLKGGENQTPAGARLAVRLPAAQSETG</sequence>
<evidence type="ECO:0000313" key="2">
    <source>
        <dbReference type="EMBL" id="KAG9334471.1"/>
    </source>
</evidence>
<dbReference type="EMBL" id="JAFBMS010000147">
    <property type="protein sequence ID" value="KAG9334471.1"/>
    <property type="molecule type" value="Genomic_DNA"/>
</dbReference>
<keyword evidence="3" id="KW-1185">Reference proteome</keyword>
<dbReference type="EMBL" id="JAFBMS010002760">
    <property type="protein sequence ID" value="KAG9328079.1"/>
    <property type="molecule type" value="Genomic_DNA"/>
</dbReference>
<proteinExistence type="predicted"/>
<gene>
    <name evidence="2" type="ORF">JZ751_007554</name>
    <name evidence="1" type="ORF">JZ751_016608</name>
</gene>
<organism evidence="1 3">
    <name type="scientific">Albula glossodonta</name>
    <name type="common">roundjaw bonefish</name>
    <dbReference type="NCBI Taxonomy" id="121402"/>
    <lineage>
        <taxon>Eukaryota</taxon>
        <taxon>Metazoa</taxon>
        <taxon>Chordata</taxon>
        <taxon>Craniata</taxon>
        <taxon>Vertebrata</taxon>
        <taxon>Euteleostomi</taxon>
        <taxon>Actinopterygii</taxon>
        <taxon>Neopterygii</taxon>
        <taxon>Teleostei</taxon>
        <taxon>Albuliformes</taxon>
        <taxon>Albulidae</taxon>
        <taxon>Albula</taxon>
    </lineage>
</organism>
<name>A0A8T2MIB7_9TELE</name>
<protein>
    <submittedName>
        <fullName evidence="1">Uncharacterized protein</fullName>
    </submittedName>
</protein>
<dbReference type="AlphaFoldDB" id="A0A8T2MIB7"/>